<comment type="caution">
    <text evidence="2">The sequence shown here is derived from an EMBL/GenBank/DDBJ whole genome shotgun (WGS) entry which is preliminary data.</text>
</comment>
<dbReference type="EMBL" id="NIPO01000001">
    <property type="protein sequence ID" value="PJR05039.1"/>
    <property type="molecule type" value="Genomic_DNA"/>
</dbReference>
<evidence type="ECO:0000313" key="2">
    <source>
        <dbReference type="EMBL" id="PJR05039.1"/>
    </source>
</evidence>
<dbReference type="InterPro" id="IPR036691">
    <property type="entry name" value="Endo/exonu/phosph_ase_sf"/>
</dbReference>
<keyword evidence="2" id="KW-0255">Endonuclease</keyword>
<proteinExistence type="predicted"/>
<dbReference type="PANTHER" id="PTHR42834:SF1">
    <property type="entry name" value="ENDONUCLEASE_EXONUCLEASE_PHOSPHATASE FAMILY PROTEIN (AFU_ORTHOLOGUE AFUA_3G09210)"/>
    <property type="match status" value="1"/>
</dbReference>
<keyword evidence="2" id="KW-0378">Hydrolase</keyword>
<evidence type="ECO:0000259" key="1">
    <source>
        <dbReference type="Pfam" id="PF19580"/>
    </source>
</evidence>
<dbReference type="Pfam" id="PF19580">
    <property type="entry name" value="Exo_endo_phos_3"/>
    <property type="match status" value="1"/>
</dbReference>
<dbReference type="InterPro" id="IPR005135">
    <property type="entry name" value="Endo/exonuclease/phosphatase"/>
</dbReference>
<dbReference type="Gene3D" id="3.60.10.10">
    <property type="entry name" value="Endonuclease/exonuclease/phosphatase"/>
    <property type="match status" value="1"/>
</dbReference>
<reference evidence="2 3" key="1">
    <citation type="submission" date="2017-06" db="EMBL/GenBank/DDBJ databases">
        <title>Description of Avrilella dinanensis gen. nov. sp. nov.</title>
        <authorList>
            <person name="Leyer C."/>
            <person name="Sassi M."/>
            <person name="Minet J."/>
            <person name="Kayal S."/>
            <person name="Cattoir V."/>
        </authorList>
    </citation>
    <scope>NUCLEOTIDE SEQUENCE [LARGE SCALE GENOMIC DNA]</scope>
    <source>
        <strain evidence="2 3">UR159</strain>
    </source>
</reference>
<dbReference type="OrthoDB" id="9802724at2"/>
<dbReference type="PANTHER" id="PTHR42834">
    <property type="entry name" value="ENDONUCLEASE/EXONUCLEASE/PHOSPHATASE FAMILY PROTEIN (AFU_ORTHOLOGUE AFUA_3G09210)"/>
    <property type="match status" value="1"/>
</dbReference>
<keyword evidence="2" id="KW-0540">Nuclease</keyword>
<gene>
    <name evidence="2" type="ORF">CDL10_01135</name>
</gene>
<sequence>MLIMIRKLFFNLVFGLIFTVSWGQEKQYAVHTIAFYNVENLFDTIKSPNTFDAEFTPNGQRGWGTQKYNKKLDLLAEAISQIGTDENPNMPTVLGVSEIENRSVLEDLVKHEKLQKSDYGIVHFDSPDRRGIDVGLLYQPKHFKPTSSKNIPLYIYEQSKSKKDSRNNKGKRIYTRDQLLVSGLLDGEEVHFIVNHWPSRYGGEKKSSPNREAAAALNKKIIDSLYHINPNAKVITMGDLNDGPYNKSVKDVLGAEGNKQKVKKGGLFNPMYEMYENGLGTLAYRDAWDVFDQMIVSEPLIRNDYSGWQLWKTRIFSKSFLIQKTGQYKGYPLRNQFNGEPGYSDHFPVYMYLIKEAN</sequence>
<protein>
    <submittedName>
        <fullName evidence="2">Endonuclease</fullName>
    </submittedName>
</protein>
<dbReference type="Proteomes" id="UP000231960">
    <property type="component" value="Unassembled WGS sequence"/>
</dbReference>
<dbReference type="GO" id="GO:0004519">
    <property type="term" value="F:endonuclease activity"/>
    <property type="evidence" value="ECO:0007669"/>
    <property type="project" value="UniProtKB-KW"/>
</dbReference>
<dbReference type="AlphaFoldDB" id="A0A2M9R856"/>
<dbReference type="SUPFAM" id="SSF56219">
    <property type="entry name" value="DNase I-like"/>
    <property type="match status" value="1"/>
</dbReference>
<evidence type="ECO:0000313" key="3">
    <source>
        <dbReference type="Proteomes" id="UP000231960"/>
    </source>
</evidence>
<accession>A0A2M9R856</accession>
<organism evidence="2 3">
    <name type="scientific">Avrilella dinanensis</name>
    <dbReference type="NCBI Taxonomy" id="2008672"/>
    <lineage>
        <taxon>Bacteria</taxon>
        <taxon>Pseudomonadati</taxon>
        <taxon>Bacteroidota</taxon>
        <taxon>Flavobacteriia</taxon>
        <taxon>Flavobacteriales</taxon>
        <taxon>Flavobacteriaceae</taxon>
        <taxon>Avrilella</taxon>
    </lineage>
</organism>
<feature type="domain" description="Endonuclease/exonuclease/phosphatase" evidence="1">
    <location>
        <begin position="32"/>
        <end position="355"/>
    </location>
</feature>
<name>A0A2M9R856_9FLAO</name>
<keyword evidence="3" id="KW-1185">Reference proteome</keyword>